<evidence type="ECO:0000256" key="4">
    <source>
        <dbReference type="ARBA" id="ARBA00022989"/>
    </source>
</evidence>
<dbReference type="AlphaFoldDB" id="A0A9P0LRJ2"/>
<gene>
    <name evidence="10" type="ORF">ACAOBT_LOCUS26446</name>
</gene>
<dbReference type="SUPFAM" id="SSF63451">
    <property type="entry name" value="LEM domain"/>
    <property type="match status" value="1"/>
</dbReference>
<dbReference type="GO" id="GO:0006998">
    <property type="term" value="P:nuclear envelope organization"/>
    <property type="evidence" value="ECO:0007669"/>
    <property type="project" value="TreeGrafter"/>
</dbReference>
<name>A0A9P0LRJ2_ACAOB</name>
<feature type="region of interest" description="Disordered" evidence="7">
    <location>
        <begin position="48"/>
        <end position="219"/>
    </location>
</feature>
<dbReference type="InterPro" id="IPR052277">
    <property type="entry name" value="INM_ESCRT-Associated"/>
</dbReference>
<comment type="caution">
    <text evidence="10">The sequence shown here is derived from an EMBL/GenBank/DDBJ whole genome shotgun (WGS) entry which is preliminary data.</text>
</comment>
<dbReference type="OrthoDB" id="118234at2759"/>
<dbReference type="SMART" id="SM00540">
    <property type="entry name" value="LEM"/>
    <property type="match status" value="1"/>
</dbReference>
<dbReference type="Gene3D" id="3.30.70.330">
    <property type="match status" value="1"/>
</dbReference>
<dbReference type="InterPro" id="IPR012677">
    <property type="entry name" value="Nucleotide-bd_a/b_plait_sf"/>
</dbReference>
<proteinExistence type="predicted"/>
<dbReference type="InterPro" id="IPR003887">
    <property type="entry name" value="LEM_dom"/>
</dbReference>
<dbReference type="Pfam" id="PF03020">
    <property type="entry name" value="LEM"/>
    <property type="match status" value="1"/>
</dbReference>
<feature type="compositionally biased region" description="Polar residues" evidence="7">
    <location>
        <begin position="157"/>
        <end position="171"/>
    </location>
</feature>
<dbReference type="CDD" id="cd12934">
    <property type="entry name" value="LEM"/>
    <property type="match status" value="1"/>
</dbReference>
<dbReference type="InterPro" id="IPR041885">
    <property type="entry name" value="MAN1_winged_helix_dom"/>
</dbReference>
<dbReference type="FunFam" id="1.10.720.40:FF:000001">
    <property type="entry name" value="LEM domain containing 2, isoform CRA_a"/>
    <property type="match status" value="1"/>
</dbReference>
<feature type="transmembrane region" description="Helical" evidence="8">
    <location>
        <begin position="342"/>
        <end position="363"/>
    </location>
</feature>
<evidence type="ECO:0000313" key="11">
    <source>
        <dbReference type="Proteomes" id="UP001152888"/>
    </source>
</evidence>
<keyword evidence="5 8" id="KW-0472">Membrane</keyword>
<feature type="compositionally biased region" description="Acidic residues" evidence="7">
    <location>
        <begin position="146"/>
        <end position="156"/>
    </location>
</feature>
<dbReference type="Pfam" id="PF09402">
    <property type="entry name" value="MSC"/>
    <property type="match status" value="1"/>
</dbReference>
<dbReference type="EMBL" id="CAKOFQ010007470">
    <property type="protein sequence ID" value="CAH2001810.1"/>
    <property type="molecule type" value="Genomic_DNA"/>
</dbReference>
<dbReference type="GO" id="GO:0031490">
    <property type="term" value="F:chromatin DNA binding"/>
    <property type="evidence" value="ECO:0007669"/>
    <property type="project" value="TreeGrafter"/>
</dbReference>
<dbReference type="PROSITE" id="PS50954">
    <property type="entry name" value="LEM"/>
    <property type="match status" value="1"/>
</dbReference>
<keyword evidence="3 8" id="KW-0812">Transmembrane</keyword>
<evidence type="ECO:0000256" key="5">
    <source>
        <dbReference type="ARBA" id="ARBA00023136"/>
    </source>
</evidence>
<comment type="subcellular location">
    <subcellularLocation>
        <location evidence="1">Nucleus inner membrane</location>
        <topology evidence="1">Multi-pass membrane protein</topology>
    </subcellularLocation>
</comment>
<dbReference type="InterPro" id="IPR011015">
    <property type="entry name" value="LEM/LEM-like_dom_sf"/>
</dbReference>
<dbReference type="GO" id="GO:0030514">
    <property type="term" value="P:negative regulation of BMP signaling pathway"/>
    <property type="evidence" value="ECO:0007669"/>
    <property type="project" value="TreeGrafter"/>
</dbReference>
<accession>A0A9P0LRJ2</accession>
<dbReference type="Gene3D" id="1.10.10.1180">
    <property type="entry name" value="MAN1, winged-helix domain"/>
    <property type="match status" value="1"/>
</dbReference>
<keyword evidence="6" id="KW-0539">Nucleus</keyword>
<evidence type="ECO:0000313" key="10">
    <source>
        <dbReference type="EMBL" id="CAH2001810.1"/>
    </source>
</evidence>
<dbReference type="InterPro" id="IPR018996">
    <property type="entry name" value="Man1/Src1-like_C"/>
</dbReference>
<evidence type="ECO:0000256" key="2">
    <source>
        <dbReference type="ARBA" id="ARBA00022553"/>
    </source>
</evidence>
<keyword evidence="4 8" id="KW-1133">Transmembrane helix</keyword>
<dbReference type="PANTHER" id="PTHR13428">
    <property type="entry name" value="INNER NUCLEAR MEMBRANE PROTEIN MAN1 LEM DOMAIN CONTAINING PROTEIN"/>
    <property type="match status" value="1"/>
</dbReference>
<dbReference type="InterPro" id="IPR035979">
    <property type="entry name" value="RBD_domain_sf"/>
</dbReference>
<evidence type="ECO:0000259" key="9">
    <source>
        <dbReference type="PROSITE" id="PS50954"/>
    </source>
</evidence>
<dbReference type="PANTHER" id="PTHR13428:SF12">
    <property type="entry name" value="INNER NUCLEAR MEMBRANE PROTEIN MAN1"/>
    <property type="match status" value="1"/>
</dbReference>
<dbReference type="Gene3D" id="1.10.720.40">
    <property type="match status" value="1"/>
</dbReference>
<keyword evidence="11" id="KW-1185">Reference proteome</keyword>
<feature type="compositionally biased region" description="Polar residues" evidence="7">
    <location>
        <begin position="204"/>
        <end position="217"/>
    </location>
</feature>
<evidence type="ECO:0000256" key="7">
    <source>
        <dbReference type="SAM" id="MobiDB-lite"/>
    </source>
</evidence>
<evidence type="ECO:0000256" key="1">
    <source>
        <dbReference type="ARBA" id="ARBA00004473"/>
    </source>
</evidence>
<dbReference type="SUPFAM" id="SSF54928">
    <property type="entry name" value="RNA-binding domain, RBD"/>
    <property type="match status" value="1"/>
</dbReference>
<feature type="domain" description="LEM" evidence="9">
    <location>
        <begin position="2"/>
        <end position="46"/>
    </location>
</feature>
<evidence type="ECO:0000256" key="8">
    <source>
        <dbReference type="SAM" id="Phobius"/>
    </source>
</evidence>
<protein>
    <recommendedName>
        <fullName evidence="9">LEM domain-containing protein</fullName>
    </recommendedName>
</protein>
<reference evidence="10" key="1">
    <citation type="submission" date="2022-03" db="EMBL/GenBank/DDBJ databases">
        <authorList>
            <person name="Sayadi A."/>
        </authorList>
    </citation>
    <scope>NUCLEOTIDE SEQUENCE</scope>
</reference>
<evidence type="ECO:0000256" key="3">
    <source>
        <dbReference type="ARBA" id="ARBA00022692"/>
    </source>
</evidence>
<organism evidence="10 11">
    <name type="scientific">Acanthoscelides obtectus</name>
    <name type="common">Bean weevil</name>
    <name type="synonym">Bruchus obtectus</name>
    <dbReference type="NCBI Taxonomy" id="200917"/>
    <lineage>
        <taxon>Eukaryota</taxon>
        <taxon>Metazoa</taxon>
        <taxon>Ecdysozoa</taxon>
        <taxon>Arthropoda</taxon>
        <taxon>Hexapoda</taxon>
        <taxon>Insecta</taxon>
        <taxon>Pterygota</taxon>
        <taxon>Neoptera</taxon>
        <taxon>Endopterygota</taxon>
        <taxon>Coleoptera</taxon>
        <taxon>Polyphaga</taxon>
        <taxon>Cucujiformia</taxon>
        <taxon>Chrysomeloidea</taxon>
        <taxon>Chrysomelidae</taxon>
        <taxon>Bruchinae</taxon>
        <taxon>Bruchini</taxon>
        <taxon>Acanthoscelides</taxon>
    </lineage>
</organism>
<dbReference type="Proteomes" id="UP001152888">
    <property type="component" value="Unassembled WGS sequence"/>
</dbReference>
<evidence type="ECO:0000256" key="6">
    <source>
        <dbReference type="ARBA" id="ARBA00023242"/>
    </source>
</evidence>
<dbReference type="GO" id="GO:0005637">
    <property type="term" value="C:nuclear inner membrane"/>
    <property type="evidence" value="ECO:0007669"/>
    <property type="project" value="UniProtKB-SubCell"/>
</dbReference>
<keyword evidence="2" id="KW-0597">Phosphoprotein</keyword>
<feature type="compositionally biased region" description="Low complexity" evidence="7">
    <location>
        <begin position="126"/>
        <end position="138"/>
    </location>
</feature>
<sequence length="798" mass="88452">MVVDVDKLSDAELRTKLLEFGFPVMPITGTTRKVMAKKLKMLLENKGKIGDGAGRRSMGKYSSEEDSDVEIVSVKKKENRRATMAAPVMQPPPPASSPGRSRKSTRLNDVSEIQVRNSSPKKELKTSSYTSTTTTTRTKTFRPTQDEFDTGSDSESDLVTNNYRSSPTKSENVLGGSEDYFTRDASPKNLSSRSMDISYGGGSSQPASSSRYNSPSLASDYANDRLNQIRNRLSLGVPSSYEKPTSSYASTLDKEETPFLSNFTRRLSALSSTQKADDYKSDIIKEHDTNGSTSLYARSQLGSYRSAASRPAASPYGFRVGQPQSSSTSHWSQGNAFIKNNVVSFAVLAGAALFFIFLAIAYLGMRSDTSVIPSDAVVPYCIPHDPSSKKGVNCLLKEDAPDAFNLLAIVRRELHRRAIDANCNGQSYRRMHMTEEDIVKFCLANFHTKVDKVKHDLTNLEILIFNNANWGLTVLNLDEDRDTVTENDIARDMEQVIFNKDLKNIVALIQLKPDLPWTCTFYNGIKVTVTASLAVIGLTAVLYCTKWLYNRYSQNQSRQHKELTQMVERILEILQQASGLEDGRGDEENGFVVINHVRDMILPVADRKRKETLWKKAMRFINENESRVRTEIQEVKGESFEVWRWIGSSNLSTSGSPPGSPITSGPASWQGQAFETDAGAVNSLPCSPTTCLKVRGITEEGGGASKARLDEAREAVLSKCAHRCRILHCQADQSTGCVYLKCATTGDAAVAYRNLHGWWYAGHLVTVKYLRLERYMQRFPNSPSGGPPFLKSQTPAAD</sequence>